<organism evidence="11 12">
    <name type="scientific">Desulfosarcina widdelii</name>
    <dbReference type="NCBI Taxonomy" id="947919"/>
    <lineage>
        <taxon>Bacteria</taxon>
        <taxon>Pseudomonadati</taxon>
        <taxon>Thermodesulfobacteriota</taxon>
        <taxon>Desulfobacteria</taxon>
        <taxon>Desulfobacterales</taxon>
        <taxon>Desulfosarcinaceae</taxon>
        <taxon>Desulfosarcina</taxon>
    </lineage>
</organism>
<dbReference type="GO" id="GO:0046394">
    <property type="term" value="P:carboxylic acid biosynthetic process"/>
    <property type="evidence" value="ECO:0007669"/>
    <property type="project" value="UniProtKB-ARBA"/>
</dbReference>
<dbReference type="InterPro" id="IPR001544">
    <property type="entry name" value="Aminotrans_IV"/>
</dbReference>
<keyword evidence="11" id="KW-0032">Aminotransferase</keyword>
<dbReference type="Gene3D" id="3.20.10.10">
    <property type="entry name" value="D-amino Acid Aminotransferase, subunit A, domain 2"/>
    <property type="match status" value="1"/>
</dbReference>
<dbReference type="RefSeq" id="WP_155307378.1">
    <property type="nucleotide sequence ID" value="NZ_AP021875.1"/>
</dbReference>
<dbReference type="Proteomes" id="UP000427769">
    <property type="component" value="Chromosome"/>
</dbReference>
<sequence>MAIYYIDGKFVPAEEAVIPVDDLALLRGIGVFDLLRTYDGKPYFLDAHIDRLENSARKIDLALPWTHDEIAGIVKQTLARNDIPEANIRIVVTGGPSRDFMTPSGTPRLLVLVSPIPKLPEKWYTDGVKIISWEVERPIPGAKSIDYISASLALKKAAAEDAIEALYIDRNGLALECTTANIFAFAGDKLVTPGRGILSGVTRKVVLELAGELFPIDIRDLSRTELLAADEVFITGTSKGIVPVVKVDDRTIANGRPGPRTRQLMEEMKKHTELRD</sequence>
<dbReference type="GO" id="GO:0004084">
    <property type="term" value="F:branched-chain-amino-acid transaminase activity"/>
    <property type="evidence" value="ECO:0007669"/>
    <property type="project" value="UniProtKB-EC"/>
</dbReference>
<evidence type="ECO:0000256" key="10">
    <source>
        <dbReference type="ARBA" id="ARBA00049229"/>
    </source>
</evidence>
<dbReference type="GO" id="GO:0005829">
    <property type="term" value="C:cytosol"/>
    <property type="evidence" value="ECO:0007669"/>
    <property type="project" value="TreeGrafter"/>
</dbReference>
<dbReference type="AlphaFoldDB" id="A0A5K7ZD86"/>
<evidence type="ECO:0000256" key="2">
    <source>
        <dbReference type="ARBA" id="ARBA00004824"/>
    </source>
</evidence>
<comment type="cofactor">
    <cofactor evidence="1">
        <name>pyridoxal 5'-phosphate</name>
        <dbReference type="ChEBI" id="CHEBI:597326"/>
    </cofactor>
</comment>
<dbReference type="SUPFAM" id="SSF56752">
    <property type="entry name" value="D-aminoacid aminotransferase-like PLP-dependent enzymes"/>
    <property type="match status" value="1"/>
</dbReference>
<evidence type="ECO:0000256" key="9">
    <source>
        <dbReference type="ARBA" id="ARBA00048798"/>
    </source>
</evidence>
<dbReference type="InterPro" id="IPR043132">
    <property type="entry name" value="BCAT-like_C"/>
</dbReference>
<dbReference type="PANTHER" id="PTHR42743:SF11">
    <property type="entry name" value="AMINODEOXYCHORISMATE LYASE"/>
    <property type="match status" value="1"/>
</dbReference>
<reference evidence="11 12" key="1">
    <citation type="submission" date="2019-11" db="EMBL/GenBank/DDBJ databases">
        <title>Comparative genomics of hydrocarbon-degrading Desulfosarcina strains.</title>
        <authorList>
            <person name="Watanabe M."/>
            <person name="Kojima H."/>
            <person name="Fukui M."/>
        </authorList>
    </citation>
    <scope>NUCLEOTIDE SEQUENCE [LARGE SCALE GENOMIC DNA]</scope>
    <source>
        <strain evidence="11 12">PP31</strain>
    </source>
</reference>
<dbReference type="Pfam" id="PF01063">
    <property type="entry name" value="Aminotran_4"/>
    <property type="match status" value="1"/>
</dbReference>
<evidence type="ECO:0000313" key="11">
    <source>
        <dbReference type="EMBL" id="BBO78780.1"/>
    </source>
</evidence>
<dbReference type="FunFam" id="3.20.10.10:FF:000002">
    <property type="entry name" value="D-alanine aminotransferase"/>
    <property type="match status" value="1"/>
</dbReference>
<comment type="pathway">
    <text evidence="4">Amino-acid biosynthesis; L-leucine biosynthesis; L-leucine from 3-methyl-2-oxobutanoate: step 4/4.</text>
</comment>
<evidence type="ECO:0000256" key="1">
    <source>
        <dbReference type="ARBA" id="ARBA00001933"/>
    </source>
</evidence>
<comment type="pathway">
    <text evidence="2">Amino-acid biosynthesis; L-isoleucine biosynthesis; L-isoleucine from 2-oxobutanoate: step 4/4.</text>
</comment>
<dbReference type="GO" id="GO:0008652">
    <property type="term" value="P:amino acid biosynthetic process"/>
    <property type="evidence" value="ECO:0007669"/>
    <property type="project" value="UniProtKB-ARBA"/>
</dbReference>
<comment type="catalytic activity">
    <reaction evidence="8">
        <text>L-valine + 2-oxoglutarate = 3-methyl-2-oxobutanoate + L-glutamate</text>
        <dbReference type="Rhea" id="RHEA:24813"/>
        <dbReference type="ChEBI" id="CHEBI:11851"/>
        <dbReference type="ChEBI" id="CHEBI:16810"/>
        <dbReference type="ChEBI" id="CHEBI:29985"/>
        <dbReference type="ChEBI" id="CHEBI:57762"/>
        <dbReference type="EC" id="2.6.1.42"/>
    </reaction>
</comment>
<gene>
    <name evidence="11" type="ORF">DSCW_61970</name>
</gene>
<protein>
    <recommendedName>
        <fullName evidence="6">branched-chain-amino-acid transaminase</fullName>
        <ecNumber evidence="6">2.6.1.42</ecNumber>
    </recommendedName>
</protein>
<evidence type="ECO:0000256" key="4">
    <source>
        <dbReference type="ARBA" id="ARBA00005072"/>
    </source>
</evidence>
<evidence type="ECO:0000256" key="3">
    <source>
        <dbReference type="ARBA" id="ARBA00004931"/>
    </source>
</evidence>
<keyword evidence="7" id="KW-0663">Pyridoxal phosphate</keyword>
<dbReference type="InterPro" id="IPR043131">
    <property type="entry name" value="BCAT-like_N"/>
</dbReference>
<dbReference type="EC" id="2.6.1.42" evidence="6"/>
<comment type="pathway">
    <text evidence="3">Amino-acid biosynthesis; L-valine biosynthesis; L-valine from pyruvate: step 4/4.</text>
</comment>
<dbReference type="KEGG" id="dwd:DSCW_61970"/>
<dbReference type="InterPro" id="IPR036038">
    <property type="entry name" value="Aminotransferase-like"/>
</dbReference>
<proteinExistence type="inferred from homology"/>
<comment type="catalytic activity">
    <reaction evidence="9">
        <text>L-isoleucine + 2-oxoglutarate = (S)-3-methyl-2-oxopentanoate + L-glutamate</text>
        <dbReference type="Rhea" id="RHEA:24801"/>
        <dbReference type="ChEBI" id="CHEBI:16810"/>
        <dbReference type="ChEBI" id="CHEBI:29985"/>
        <dbReference type="ChEBI" id="CHEBI:35146"/>
        <dbReference type="ChEBI" id="CHEBI:58045"/>
        <dbReference type="EC" id="2.6.1.42"/>
    </reaction>
</comment>
<evidence type="ECO:0000313" key="12">
    <source>
        <dbReference type="Proteomes" id="UP000427769"/>
    </source>
</evidence>
<accession>A0A5K7ZD86</accession>
<evidence type="ECO:0000256" key="8">
    <source>
        <dbReference type="ARBA" id="ARBA00048212"/>
    </source>
</evidence>
<keyword evidence="11" id="KW-0808">Transferase</keyword>
<evidence type="ECO:0000256" key="5">
    <source>
        <dbReference type="ARBA" id="ARBA00009320"/>
    </source>
</evidence>
<name>A0A5K7ZD86_9BACT</name>
<comment type="catalytic activity">
    <reaction evidence="10">
        <text>L-leucine + 2-oxoglutarate = 4-methyl-2-oxopentanoate + L-glutamate</text>
        <dbReference type="Rhea" id="RHEA:18321"/>
        <dbReference type="ChEBI" id="CHEBI:16810"/>
        <dbReference type="ChEBI" id="CHEBI:17865"/>
        <dbReference type="ChEBI" id="CHEBI:29985"/>
        <dbReference type="ChEBI" id="CHEBI:57427"/>
        <dbReference type="EC" id="2.6.1.42"/>
    </reaction>
</comment>
<dbReference type="OrthoDB" id="9805628at2"/>
<dbReference type="PANTHER" id="PTHR42743">
    <property type="entry name" value="AMINO-ACID AMINOTRANSFERASE"/>
    <property type="match status" value="1"/>
</dbReference>
<evidence type="ECO:0000256" key="6">
    <source>
        <dbReference type="ARBA" id="ARBA00013053"/>
    </source>
</evidence>
<dbReference type="EMBL" id="AP021875">
    <property type="protein sequence ID" value="BBO78780.1"/>
    <property type="molecule type" value="Genomic_DNA"/>
</dbReference>
<dbReference type="Gene3D" id="3.30.470.10">
    <property type="match status" value="1"/>
</dbReference>
<comment type="similarity">
    <text evidence="5">Belongs to the class-IV pyridoxal-phosphate-dependent aminotransferase family.</text>
</comment>
<evidence type="ECO:0000256" key="7">
    <source>
        <dbReference type="ARBA" id="ARBA00022898"/>
    </source>
</evidence>
<dbReference type="InterPro" id="IPR050571">
    <property type="entry name" value="Class-IV_PLP-Dep_Aminotrnsfr"/>
</dbReference>
<keyword evidence="12" id="KW-1185">Reference proteome</keyword>